<sequence>MSPETSVVERDDLHQLLLHLAGRVPDDGLAAVRTCLADGEQDQVAGFLAAAVGTGRLALTQDEADLIEAVAVEQGENISGLDKAPRLAELPPSAFEFTALDQEAMDHQDATVVEAASRVGGLRGLWRVIRSSAARDVRVYLGETEQTADVVELVAEVQHSLAEAGTEPRIEMFAEGTELAPYHEAALETAELVWTAEPPPRIHLARVFDGADPAQGPYFEPDHPRLRGADSERVLAFLRSGEVVLSNDGMMDDVVRSDQVGTVPVNFRSDGTWIWTDSITYYLDRYHLSPEPDLVEHALAATGPTPPLSRIAFHQVLAELFAPAPQEPMWQAS</sequence>
<protein>
    <submittedName>
        <fullName evidence="1">Uncharacterized protein</fullName>
    </submittedName>
</protein>
<evidence type="ECO:0000313" key="2">
    <source>
        <dbReference type="Proteomes" id="UP000584374"/>
    </source>
</evidence>
<reference evidence="1 2" key="1">
    <citation type="submission" date="2020-08" db="EMBL/GenBank/DDBJ databases">
        <title>Sequencing the genomes of 1000 actinobacteria strains.</title>
        <authorList>
            <person name="Klenk H.-P."/>
        </authorList>
    </citation>
    <scope>NUCLEOTIDE SEQUENCE [LARGE SCALE GENOMIC DNA]</scope>
    <source>
        <strain evidence="1 2">DSM 45584</strain>
    </source>
</reference>
<name>A0A840QIK8_9PSEU</name>
<organism evidence="1 2">
    <name type="scientific">Saccharopolyspora phatthalungensis</name>
    <dbReference type="NCBI Taxonomy" id="664693"/>
    <lineage>
        <taxon>Bacteria</taxon>
        <taxon>Bacillati</taxon>
        <taxon>Actinomycetota</taxon>
        <taxon>Actinomycetes</taxon>
        <taxon>Pseudonocardiales</taxon>
        <taxon>Pseudonocardiaceae</taxon>
        <taxon>Saccharopolyspora</taxon>
    </lineage>
</organism>
<dbReference type="EMBL" id="JACHIW010000004">
    <property type="protein sequence ID" value="MBB5159980.1"/>
    <property type="molecule type" value="Genomic_DNA"/>
</dbReference>
<dbReference type="Proteomes" id="UP000584374">
    <property type="component" value="Unassembled WGS sequence"/>
</dbReference>
<gene>
    <name evidence="1" type="ORF">BJ970_007581</name>
</gene>
<dbReference type="AlphaFoldDB" id="A0A840QIK8"/>
<comment type="caution">
    <text evidence="1">The sequence shown here is derived from an EMBL/GenBank/DDBJ whole genome shotgun (WGS) entry which is preliminary data.</text>
</comment>
<accession>A0A840QIK8</accession>
<dbReference type="RefSeq" id="WP_184733090.1">
    <property type="nucleotide sequence ID" value="NZ_JACHIW010000004.1"/>
</dbReference>
<proteinExistence type="predicted"/>
<keyword evidence="2" id="KW-1185">Reference proteome</keyword>
<evidence type="ECO:0000313" key="1">
    <source>
        <dbReference type="EMBL" id="MBB5159980.1"/>
    </source>
</evidence>